<gene>
    <name evidence="2" type="ORF">ENP47_01370</name>
</gene>
<keyword evidence="2" id="KW-0560">Oxidoreductase</keyword>
<dbReference type="InterPro" id="IPR051332">
    <property type="entry name" value="Fosfomycin_Res_Enzymes"/>
</dbReference>
<keyword evidence="2" id="KW-0223">Dioxygenase</keyword>
<evidence type="ECO:0000313" key="2">
    <source>
        <dbReference type="EMBL" id="HEF64254.1"/>
    </source>
</evidence>
<comment type="caution">
    <text evidence="2">The sequence shown here is derived from an EMBL/GenBank/DDBJ whole genome shotgun (WGS) entry which is preliminary data.</text>
</comment>
<organism evidence="2">
    <name type="scientific">Thermomicrobium roseum</name>
    <dbReference type="NCBI Taxonomy" id="500"/>
    <lineage>
        <taxon>Bacteria</taxon>
        <taxon>Pseudomonadati</taxon>
        <taxon>Thermomicrobiota</taxon>
        <taxon>Thermomicrobia</taxon>
        <taxon>Thermomicrobiales</taxon>
        <taxon>Thermomicrobiaceae</taxon>
        <taxon>Thermomicrobium</taxon>
    </lineage>
</organism>
<dbReference type="InterPro" id="IPR037523">
    <property type="entry name" value="VOC_core"/>
</dbReference>
<dbReference type="Pfam" id="PF00903">
    <property type="entry name" value="Glyoxalase"/>
    <property type="match status" value="2"/>
</dbReference>
<dbReference type="EMBL" id="DSJL01000002">
    <property type="protein sequence ID" value="HEF64254.1"/>
    <property type="molecule type" value="Genomic_DNA"/>
</dbReference>
<dbReference type="PANTHER" id="PTHR36113">
    <property type="entry name" value="LYASE, PUTATIVE-RELATED-RELATED"/>
    <property type="match status" value="1"/>
</dbReference>
<dbReference type="Gene3D" id="3.10.180.10">
    <property type="entry name" value="2,3-Dihydroxybiphenyl 1,2-Dioxygenase, domain 1"/>
    <property type="match status" value="2"/>
</dbReference>
<dbReference type="SUPFAM" id="SSF54593">
    <property type="entry name" value="Glyoxalase/Bleomycin resistance protein/Dihydroxybiphenyl dioxygenase"/>
    <property type="match status" value="1"/>
</dbReference>
<evidence type="ECO:0000259" key="1">
    <source>
        <dbReference type="PROSITE" id="PS51819"/>
    </source>
</evidence>
<feature type="domain" description="VOC" evidence="1">
    <location>
        <begin position="159"/>
        <end position="280"/>
    </location>
</feature>
<protein>
    <submittedName>
        <fullName evidence="2">Catechol 2,3-dioxygenase</fullName>
    </submittedName>
</protein>
<dbReference type="AlphaFoldDB" id="A0A7C1X4M8"/>
<dbReference type="InterPro" id="IPR029068">
    <property type="entry name" value="Glyas_Bleomycin-R_OHBP_Dase"/>
</dbReference>
<name>A0A7C1X4M8_THERO</name>
<dbReference type="PROSITE" id="PS51819">
    <property type="entry name" value="VOC"/>
    <property type="match status" value="2"/>
</dbReference>
<proteinExistence type="predicted"/>
<accession>A0A7C1X4M8</accession>
<sequence length="326" mass="36817">MHDVTLYIGEPSCDMAHLAHLELLTPTLEESERFFVDYLGMTVSERRGNSVYLRAWDDYAHHTLKLTAGPVPAMEHFAYRVSSPEALQRRVAMLERTGLGLGWIDGDAGHGPAYRFRTPDGHIGELLWEVEWYQPTPETKPALKNQASRFPARGCNIRRLDHINIFAADVRATRKFLQENLGLKLTECIIFDDGSEKGAWVTANNKGYEIAITEDQTGARGRFHHVCYAVDTREEVLRAADIAIEFGYRIEYGPHKHAVQQTVFLYVIEPGGHRIEIGCPGARLVLAPDWKPIVWTEAERKRGQAWGLPTVATFHTYGTPPVEVAR</sequence>
<dbReference type="PANTHER" id="PTHR36113:SF3">
    <property type="entry name" value="SLL5075 PROTEIN"/>
    <property type="match status" value="1"/>
</dbReference>
<dbReference type="InterPro" id="IPR004360">
    <property type="entry name" value="Glyas_Fos-R_dOase_dom"/>
</dbReference>
<dbReference type="GO" id="GO:0051213">
    <property type="term" value="F:dioxygenase activity"/>
    <property type="evidence" value="ECO:0007669"/>
    <property type="project" value="UniProtKB-KW"/>
</dbReference>
<dbReference type="CDD" id="cd09013">
    <property type="entry name" value="BphC-JF8_N_like"/>
    <property type="match status" value="1"/>
</dbReference>
<feature type="domain" description="VOC" evidence="1">
    <location>
        <begin position="17"/>
        <end position="129"/>
    </location>
</feature>
<reference evidence="2" key="1">
    <citation type="journal article" date="2020" name="mSystems">
        <title>Genome- and Community-Level Interaction Insights into Carbon Utilization and Element Cycling Functions of Hydrothermarchaeota in Hydrothermal Sediment.</title>
        <authorList>
            <person name="Zhou Z."/>
            <person name="Liu Y."/>
            <person name="Xu W."/>
            <person name="Pan J."/>
            <person name="Luo Z.H."/>
            <person name="Li M."/>
        </authorList>
    </citation>
    <scope>NUCLEOTIDE SEQUENCE [LARGE SCALE GENOMIC DNA]</scope>
    <source>
        <strain evidence="2">SpSt-222</strain>
    </source>
</reference>